<dbReference type="PROSITE" id="PS50238">
    <property type="entry name" value="RHOGAP"/>
    <property type="match status" value="1"/>
</dbReference>
<dbReference type="AlphaFoldDB" id="W2TFD0"/>
<protein>
    <recommendedName>
        <fullName evidence="1">Rho-GAP domain-containing protein</fullName>
    </recommendedName>
</protein>
<evidence type="ECO:0000259" key="1">
    <source>
        <dbReference type="PROSITE" id="PS50238"/>
    </source>
</evidence>
<dbReference type="OrthoDB" id="79452at2759"/>
<reference evidence="3" key="1">
    <citation type="journal article" date="2014" name="Nat. Genet.">
        <title>Genome of the human hookworm Necator americanus.</title>
        <authorList>
            <person name="Tang Y.T."/>
            <person name="Gao X."/>
            <person name="Rosa B.A."/>
            <person name="Abubucker S."/>
            <person name="Hallsworth-Pepin K."/>
            <person name="Martin J."/>
            <person name="Tyagi R."/>
            <person name="Heizer E."/>
            <person name="Zhang X."/>
            <person name="Bhonagiri-Palsikar V."/>
            <person name="Minx P."/>
            <person name="Warren W.C."/>
            <person name="Wang Q."/>
            <person name="Zhan B."/>
            <person name="Hotez P.J."/>
            <person name="Sternberg P.W."/>
            <person name="Dougall A."/>
            <person name="Gaze S.T."/>
            <person name="Mulvenna J."/>
            <person name="Sotillo J."/>
            <person name="Ranganathan S."/>
            <person name="Rabelo E.M."/>
            <person name="Wilson R.K."/>
            <person name="Felgner P.L."/>
            <person name="Bethony J."/>
            <person name="Hawdon J.M."/>
            <person name="Gasser R.B."/>
            <person name="Loukas A."/>
            <person name="Mitreva M."/>
        </authorList>
    </citation>
    <scope>NUCLEOTIDE SEQUENCE [LARGE SCALE GENOMIC DNA]</scope>
</reference>
<dbReference type="KEGG" id="nai:NECAME_09073"/>
<dbReference type="GO" id="GO:0007165">
    <property type="term" value="P:signal transduction"/>
    <property type="evidence" value="ECO:0007669"/>
    <property type="project" value="InterPro"/>
</dbReference>
<feature type="domain" description="Rho-GAP" evidence="1">
    <location>
        <begin position="1"/>
        <end position="50"/>
    </location>
</feature>
<name>W2TFD0_NECAM</name>
<sequence length="223" mass="24400">MTAKNLAIVWAPNLFRAPPVIDGDDSHLLNGLDVHTSLCCYLITNSTSIFVEEIGDPVNIPRGERRGGDSVEPHPRMSADALDKSATVSDIRESGMDQVFLYRLSAKPCELGREFLFLAARAAPRWRISSRVSRDRRLLVASLQPHEFLGELPFSRSGRVELICWRRLQSASLAPPSDLIALLAGPSCGIHGCHESVLAQQKQGVYPLNPPASLGEHKVAFGP</sequence>
<evidence type="ECO:0000313" key="2">
    <source>
        <dbReference type="EMBL" id="ETN80553.1"/>
    </source>
</evidence>
<dbReference type="EMBL" id="KI659041">
    <property type="protein sequence ID" value="ETN80553.1"/>
    <property type="molecule type" value="Genomic_DNA"/>
</dbReference>
<dbReference type="STRING" id="51031.W2TFD0"/>
<proteinExistence type="predicted"/>
<keyword evidence="3" id="KW-1185">Reference proteome</keyword>
<evidence type="ECO:0000313" key="3">
    <source>
        <dbReference type="Proteomes" id="UP000053676"/>
    </source>
</evidence>
<organism evidence="2 3">
    <name type="scientific">Necator americanus</name>
    <name type="common">Human hookworm</name>
    <dbReference type="NCBI Taxonomy" id="51031"/>
    <lineage>
        <taxon>Eukaryota</taxon>
        <taxon>Metazoa</taxon>
        <taxon>Ecdysozoa</taxon>
        <taxon>Nematoda</taxon>
        <taxon>Chromadorea</taxon>
        <taxon>Rhabditida</taxon>
        <taxon>Rhabditina</taxon>
        <taxon>Rhabditomorpha</taxon>
        <taxon>Strongyloidea</taxon>
        <taxon>Ancylostomatidae</taxon>
        <taxon>Bunostominae</taxon>
        <taxon>Necator</taxon>
    </lineage>
</organism>
<dbReference type="SUPFAM" id="SSF48350">
    <property type="entry name" value="GTPase activation domain, GAP"/>
    <property type="match status" value="1"/>
</dbReference>
<dbReference type="Proteomes" id="UP000053676">
    <property type="component" value="Unassembled WGS sequence"/>
</dbReference>
<gene>
    <name evidence="2" type="ORF">NECAME_09073</name>
</gene>
<dbReference type="InterPro" id="IPR008936">
    <property type="entry name" value="Rho_GTPase_activation_prot"/>
</dbReference>
<dbReference type="InterPro" id="IPR000198">
    <property type="entry name" value="RhoGAP_dom"/>
</dbReference>
<dbReference type="Gene3D" id="1.10.555.10">
    <property type="entry name" value="Rho GTPase activation protein"/>
    <property type="match status" value="1"/>
</dbReference>
<accession>W2TFD0</accession>